<dbReference type="InterPro" id="IPR002192">
    <property type="entry name" value="PPDK_AMP/ATP-bd"/>
</dbReference>
<dbReference type="eggNOG" id="COG3848">
    <property type="taxonomic scope" value="Bacteria"/>
</dbReference>
<dbReference type="InterPro" id="IPR008279">
    <property type="entry name" value="PEP-util_enz_mobile_dom"/>
</dbReference>
<comment type="caution">
    <text evidence="3">The sequence shown here is derived from an EMBL/GenBank/DDBJ whole genome shotgun (WGS) entry which is preliminary data.</text>
</comment>
<proteinExistence type="predicted"/>
<evidence type="ECO:0008006" key="5">
    <source>
        <dbReference type="Google" id="ProtNLM"/>
    </source>
</evidence>
<dbReference type="eggNOG" id="COG0574">
    <property type="taxonomic scope" value="Bacteria"/>
</dbReference>
<reference evidence="3 4" key="1">
    <citation type="submission" date="2014-02" db="EMBL/GenBank/DDBJ databases">
        <title>Draft genome sequence of Lysinibacillus massiliensis CCUG 49529.</title>
        <authorList>
            <person name="Zhang F."/>
            <person name="Wang G."/>
            <person name="Zhang L."/>
        </authorList>
    </citation>
    <scope>NUCLEOTIDE SEQUENCE [LARGE SCALE GENOMIC DNA]</scope>
    <source>
        <strain evidence="3 4">CCUG 49529</strain>
    </source>
</reference>
<accession>A0A0A3J634</accession>
<evidence type="ECO:0000313" key="3">
    <source>
        <dbReference type="EMBL" id="KGR92346.1"/>
    </source>
</evidence>
<gene>
    <name evidence="3" type="ORF">CD30_00575</name>
</gene>
<evidence type="ECO:0000259" key="1">
    <source>
        <dbReference type="Pfam" id="PF00391"/>
    </source>
</evidence>
<dbReference type="AlphaFoldDB" id="A0A0A3J634"/>
<dbReference type="OrthoDB" id="9765468at2"/>
<keyword evidence="4" id="KW-1185">Reference proteome</keyword>
<feature type="domain" description="PEP-utilising enzyme mobile" evidence="1">
    <location>
        <begin position="676"/>
        <end position="746"/>
    </location>
</feature>
<dbReference type="Gene3D" id="3.30.470.20">
    <property type="entry name" value="ATP-grasp fold, B domain"/>
    <property type="match status" value="2"/>
</dbReference>
<protein>
    <recommendedName>
        <fullName evidence="5">Phosphoenolpyruvate synthase</fullName>
    </recommendedName>
</protein>
<sequence>MKRYISTFKDKGSIEQDGGKGHNLKILTQSGFNVPEGIVLHADFYKEYYGKPMEFHYADTEVLKKQCEEMRNIVKEKELPSELMDEISYHINSDFLYAVRSSSTFEDLEGSAFAGQHETYLNVSVYDLEEKVKECFASLWNMHAVIYRKERGFSQDEASMAVVIQKMVPSESAGVAFSVDPIHGVFHRVLIESSFGLGENVVAGEGLTDTWVVDTKNNTIQENLAGVKGSLTKEQVLEISKLAKKIEKHYSSPQDIEWAIFEGEVYLLQSRPQTSIPAYFTRDESAERFPDPITPLTWDFVEEAFNISLEYSLSLMNIDLPTRPWFSKKDGYIYGNQTAVEMLAMKRPLKLQKIEDITHFNEKYFWAHDLAQQWKNDLSLYLVRMGELNYIPSEIDSLETFKHYFERLFTTANEYFKPNIAISMTQSFLVGTLFEALLCKCGNQLMAKSNLEKILSLAKIRTANINKELGNIKKRELNNPEFQLFLEKYGHRELTFDYYYPTWAEKPEVLMDLVIPNQSLQQHETNGVKVLMDLTSDESEDVSESLYRLVQLVILYTELDDEEHFQTTRVNLLARKSIGILGRKLKLTDPYDLFFLNKHELYEILNGNAVNEQDLIQRRKEFQQLYNTAPVWNYSEKEEEVIELKDGVLKGVPGSAGIVEGEVCIVKNVDDFKNVKEGSILVTRTTNPAWTTLFYSAKGLITESGGPLSHGAVTAREVGIPAVMSVRNCLTIIKDGDIVVVDGTKGIVKLKESSIL</sequence>
<feature type="domain" description="Pyruvate phosphate dikinase AMP/ATP-binding" evidence="2">
    <location>
        <begin position="18"/>
        <end position="278"/>
    </location>
</feature>
<dbReference type="Gene3D" id="3.50.30.10">
    <property type="entry name" value="Phosphohistidine domain"/>
    <property type="match status" value="1"/>
</dbReference>
<evidence type="ECO:0000313" key="4">
    <source>
        <dbReference type="Proteomes" id="UP000030595"/>
    </source>
</evidence>
<organism evidence="3 4">
    <name type="scientific">Ureibacillus massiliensis 4400831 = CIP 108448 = CCUG 49529</name>
    <dbReference type="NCBI Taxonomy" id="1211035"/>
    <lineage>
        <taxon>Bacteria</taxon>
        <taxon>Bacillati</taxon>
        <taxon>Bacillota</taxon>
        <taxon>Bacilli</taxon>
        <taxon>Bacillales</taxon>
        <taxon>Caryophanaceae</taxon>
        <taxon>Ureibacillus</taxon>
    </lineage>
</organism>
<dbReference type="GO" id="GO:0005524">
    <property type="term" value="F:ATP binding"/>
    <property type="evidence" value="ECO:0007669"/>
    <property type="project" value="InterPro"/>
</dbReference>
<evidence type="ECO:0000259" key="2">
    <source>
        <dbReference type="Pfam" id="PF01326"/>
    </source>
</evidence>
<dbReference type="SUPFAM" id="SSF52009">
    <property type="entry name" value="Phosphohistidine domain"/>
    <property type="match status" value="1"/>
</dbReference>
<dbReference type="PANTHER" id="PTHR43615:SF1">
    <property type="entry name" value="PPDK_N DOMAIN-CONTAINING PROTEIN"/>
    <property type="match status" value="1"/>
</dbReference>
<dbReference type="GO" id="GO:0016301">
    <property type="term" value="F:kinase activity"/>
    <property type="evidence" value="ECO:0007669"/>
    <property type="project" value="InterPro"/>
</dbReference>
<name>A0A0A3J634_9BACL</name>
<dbReference type="InterPro" id="IPR051549">
    <property type="entry name" value="PEP_Utilizing_Enz"/>
</dbReference>
<dbReference type="EMBL" id="JPVQ01000001">
    <property type="protein sequence ID" value="KGR92346.1"/>
    <property type="molecule type" value="Genomic_DNA"/>
</dbReference>
<dbReference type="Pfam" id="PF01326">
    <property type="entry name" value="PPDK_N"/>
    <property type="match status" value="1"/>
</dbReference>
<dbReference type="PANTHER" id="PTHR43615">
    <property type="entry name" value="PHOSPHOENOLPYRUVATE SYNTHASE-RELATED"/>
    <property type="match status" value="1"/>
</dbReference>
<dbReference type="Gene3D" id="3.30.1490.20">
    <property type="entry name" value="ATP-grasp fold, A domain"/>
    <property type="match status" value="1"/>
</dbReference>
<dbReference type="Proteomes" id="UP000030595">
    <property type="component" value="Unassembled WGS sequence"/>
</dbReference>
<dbReference type="InterPro" id="IPR013815">
    <property type="entry name" value="ATP_grasp_subdomain_1"/>
</dbReference>
<dbReference type="RefSeq" id="WP_036170907.1">
    <property type="nucleotide sequence ID" value="NZ_AVCZ01000001.1"/>
</dbReference>
<dbReference type="Pfam" id="PF00391">
    <property type="entry name" value="PEP-utilizers"/>
    <property type="match status" value="1"/>
</dbReference>
<dbReference type="SUPFAM" id="SSF56059">
    <property type="entry name" value="Glutathione synthetase ATP-binding domain-like"/>
    <property type="match status" value="1"/>
</dbReference>
<dbReference type="InterPro" id="IPR036637">
    <property type="entry name" value="Phosphohistidine_dom_sf"/>
</dbReference>